<evidence type="ECO:0000256" key="1">
    <source>
        <dbReference type="SAM" id="MobiDB-lite"/>
    </source>
</evidence>
<feature type="compositionally biased region" description="Polar residues" evidence="1">
    <location>
        <begin position="470"/>
        <end position="488"/>
    </location>
</feature>
<evidence type="ECO:0000313" key="2">
    <source>
        <dbReference type="EMBL" id="OCB92271.1"/>
    </source>
</evidence>
<keyword evidence="3" id="KW-1185">Reference proteome</keyword>
<evidence type="ECO:0000313" key="3">
    <source>
        <dbReference type="Proteomes" id="UP000757232"/>
    </source>
</evidence>
<comment type="caution">
    <text evidence="2">The sequence shown here is derived from an EMBL/GenBank/DDBJ whole genome shotgun (WGS) entry which is preliminary data.</text>
</comment>
<feature type="compositionally biased region" description="Polar residues" evidence="1">
    <location>
        <begin position="397"/>
        <end position="412"/>
    </location>
</feature>
<dbReference type="OrthoDB" id="3269693at2759"/>
<dbReference type="Proteomes" id="UP000757232">
    <property type="component" value="Unassembled WGS sequence"/>
</dbReference>
<dbReference type="AlphaFoldDB" id="A0A9Q5I649"/>
<feature type="region of interest" description="Disordered" evidence="1">
    <location>
        <begin position="396"/>
        <end position="538"/>
    </location>
</feature>
<feature type="compositionally biased region" description="Basic and acidic residues" evidence="1">
    <location>
        <begin position="413"/>
        <end position="429"/>
    </location>
</feature>
<feature type="compositionally biased region" description="Low complexity" evidence="1">
    <location>
        <begin position="504"/>
        <end position="514"/>
    </location>
</feature>
<feature type="compositionally biased region" description="Acidic residues" evidence="1">
    <location>
        <begin position="83"/>
        <end position="97"/>
    </location>
</feature>
<accession>A0A9Q5I649</accession>
<name>A0A9Q5I649_SANBA</name>
<feature type="region of interest" description="Disordered" evidence="1">
    <location>
        <begin position="83"/>
        <end position="120"/>
    </location>
</feature>
<sequence>MYARYLRRVAASSLLRWNAPSSTTRRCLATVESAPATSDSQPQPAVLGAAATKGAASWEAVLGASVNNANPLSVSQGDALEDVAEEVSEHDEIEANEDTERQSKKSGRTSSSPSIVVTTGRKSKHIPGILAVVRELEQRFGRIREFRILRDKDSPTDYLTTFFITFYDDASVEKVQDALQGGSSGKIMLNAPLDWDRSRQLEGGVGLEEIQPFLLPLTATSMAAQDIGTDGRIEQAVDSVEKALESSETKLDDGVHDDSSQVATSPSVDAYECVIRIKPDYQVNMPHLHDKRMRSLRTPEQRTRLMHAFIRWAGFYPHYHFSDLEAEPEAKSSDGLSEETKKAETVRLATRDMSSALLRFRRRLRDLGHLERGLTYRDGKLMIPEWEAPVRPEQIEAVTTSTPSESDVSTSRAKVERLKPTKPKWDKPRALTSEEEGSLERPFARSSLLRAQPNAKTIQSSTEIAKAVSKTASPESSPQQVDAPSNSKPVVRQPEDPDPAPTETFASTSASTTSQERFTETVNNRSRRAKKKAEQEKAGFKAKLLGWLSR</sequence>
<dbReference type="EMBL" id="LNZH02000005">
    <property type="protein sequence ID" value="OCB92271.1"/>
    <property type="molecule type" value="Genomic_DNA"/>
</dbReference>
<feature type="compositionally biased region" description="Polar residues" evidence="1">
    <location>
        <begin position="454"/>
        <end position="463"/>
    </location>
</feature>
<reference evidence="2" key="1">
    <citation type="submission" date="2016-06" db="EMBL/GenBank/DDBJ databases">
        <title>Draft Genome sequence of the fungus Inonotus baumii.</title>
        <authorList>
            <person name="Zhu H."/>
            <person name="Lin W."/>
        </authorList>
    </citation>
    <scope>NUCLEOTIDE SEQUENCE</scope>
    <source>
        <strain evidence="2">821</strain>
    </source>
</reference>
<protein>
    <submittedName>
        <fullName evidence="2">Uncharacterized protein</fullName>
    </submittedName>
</protein>
<gene>
    <name evidence="2" type="ORF">A7U60_g310</name>
</gene>
<organism evidence="2 3">
    <name type="scientific">Sanghuangporus baumii</name>
    <name type="common">Phellinus baumii</name>
    <dbReference type="NCBI Taxonomy" id="108892"/>
    <lineage>
        <taxon>Eukaryota</taxon>
        <taxon>Fungi</taxon>
        <taxon>Dikarya</taxon>
        <taxon>Basidiomycota</taxon>
        <taxon>Agaricomycotina</taxon>
        <taxon>Agaricomycetes</taxon>
        <taxon>Hymenochaetales</taxon>
        <taxon>Hymenochaetaceae</taxon>
        <taxon>Sanghuangporus</taxon>
    </lineage>
</organism>
<proteinExistence type="predicted"/>